<dbReference type="PANTHER" id="PTHR30481:SF3">
    <property type="entry name" value="DNA ADENINE METHYLASE"/>
    <property type="match status" value="1"/>
</dbReference>
<feature type="binding site" evidence="7">
    <location>
        <position position="8"/>
    </location>
    <ligand>
        <name>S-adenosyl-L-methionine</name>
        <dbReference type="ChEBI" id="CHEBI:59789"/>
    </ligand>
</feature>
<dbReference type="Gene3D" id="1.10.1020.10">
    <property type="entry name" value="Adenine-specific Methyltransferase, Domain 2"/>
    <property type="match status" value="1"/>
</dbReference>
<dbReference type="STRING" id="83771.SAMN02910357_01331"/>
<dbReference type="PIRSF" id="PIRSF000398">
    <property type="entry name" value="M_m6A_EcoRV"/>
    <property type="match status" value="1"/>
</dbReference>
<dbReference type="AlphaFoldDB" id="A0A1T4V0J6"/>
<sequence length="271" mass="31669">MIQPALKWVGGKRQLINSIVPLIPKSFSSYCEPFFGGGAVCFHLKPNVAFINDINSELIDFYKVVRDYPEELISELLTYVNDEEFYYSIRALDRVDSFKKLSAVKKAARTYYLNRMGYNGLYRVNRKGLFNVPYGKYKRDFRPNVEAIRDLSIYFNTNRIVFLNGHYSEVISYLDSDSFVYLDPPYDPISTTSFTSYSRHNFFREDQCDLKAFCDKLDSMNIKFMLSNSATPFIRDLYKDYNIKIVGAKRFVNSDGKKRGFVDEVIVRNYK</sequence>
<feature type="binding site" evidence="7">
    <location>
        <position position="183"/>
    </location>
    <ligand>
        <name>S-adenosyl-L-methionine</name>
        <dbReference type="ChEBI" id="CHEBI:59789"/>
    </ligand>
</feature>
<keyword evidence="4" id="KW-0808">Transferase</keyword>
<dbReference type="Gene3D" id="3.40.50.150">
    <property type="entry name" value="Vaccinia Virus protein VP39"/>
    <property type="match status" value="1"/>
</dbReference>
<keyword evidence="9" id="KW-1185">Reference proteome</keyword>
<evidence type="ECO:0000256" key="5">
    <source>
        <dbReference type="ARBA" id="ARBA00022691"/>
    </source>
</evidence>
<dbReference type="EMBL" id="FUXX01000004">
    <property type="protein sequence ID" value="SKA58417.1"/>
    <property type="molecule type" value="Genomic_DNA"/>
</dbReference>
<keyword evidence="3 8" id="KW-0489">Methyltransferase</keyword>
<dbReference type="GO" id="GO:0009007">
    <property type="term" value="F:site-specific DNA-methyltransferase (adenine-specific) activity"/>
    <property type="evidence" value="ECO:0007669"/>
    <property type="project" value="UniProtKB-EC"/>
</dbReference>
<reference evidence="9" key="1">
    <citation type="submission" date="2017-02" db="EMBL/GenBank/DDBJ databases">
        <authorList>
            <person name="Varghese N."/>
            <person name="Submissions S."/>
        </authorList>
    </citation>
    <scope>NUCLEOTIDE SEQUENCE [LARGE SCALE GENOMIC DNA]</scope>
    <source>
        <strain evidence="9">DSM 3072</strain>
    </source>
</reference>
<dbReference type="PRINTS" id="PR00505">
    <property type="entry name" value="D12N6MTFRASE"/>
</dbReference>
<proteinExistence type="inferred from homology"/>
<evidence type="ECO:0000256" key="6">
    <source>
        <dbReference type="ARBA" id="ARBA00047942"/>
    </source>
</evidence>
<dbReference type="GO" id="GO:0032259">
    <property type="term" value="P:methylation"/>
    <property type="evidence" value="ECO:0007669"/>
    <property type="project" value="UniProtKB-KW"/>
</dbReference>
<dbReference type="Proteomes" id="UP000242432">
    <property type="component" value="Unassembled WGS sequence"/>
</dbReference>
<evidence type="ECO:0000256" key="3">
    <source>
        <dbReference type="ARBA" id="ARBA00022603"/>
    </source>
</evidence>
<gene>
    <name evidence="8" type="ORF">SAMN02745213_00435</name>
</gene>
<comment type="similarity">
    <text evidence="1">Belongs to the N(4)/N(6)-methyltransferase family.</text>
</comment>
<dbReference type="PANTHER" id="PTHR30481">
    <property type="entry name" value="DNA ADENINE METHYLASE"/>
    <property type="match status" value="1"/>
</dbReference>
<dbReference type="EC" id="2.1.1.72" evidence="2"/>
<feature type="binding site" evidence="7">
    <location>
        <position position="53"/>
    </location>
    <ligand>
        <name>S-adenosyl-L-methionine</name>
        <dbReference type="ChEBI" id="CHEBI:59789"/>
    </ligand>
</feature>
<name>A0A1T4V0J6_9GAMM</name>
<dbReference type="NCBIfam" id="TIGR00571">
    <property type="entry name" value="dam"/>
    <property type="match status" value="1"/>
</dbReference>
<evidence type="ECO:0000256" key="4">
    <source>
        <dbReference type="ARBA" id="ARBA00022679"/>
    </source>
</evidence>
<evidence type="ECO:0000256" key="2">
    <source>
        <dbReference type="ARBA" id="ARBA00011900"/>
    </source>
</evidence>
<dbReference type="RefSeq" id="WP_078928020.1">
    <property type="nucleotide sequence ID" value="NZ_FUXX01000004.1"/>
</dbReference>
<dbReference type="InterPro" id="IPR012263">
    <property type="entry name" value="M_m6A_EcoRV"/>
</dbReference>
<comment type="catalytic activity">
    <reaction evidence="6">
        <text>a 2'-deoxyadenosine in DNA + S-adenosyl-L-methionine = an N(6)-methyl-2'-deoxyadenosine in DNA + S-adenosyl-L-homocysteine + H(+)</text>
        <dbReference type="Rhea" id="RHEA:15197"/>
        <dbReference type="Rhea" id="RHEA-COMP:12418"/>
        <dbReference type="Rhea" id="RHEA-COMP:12419"/>
        <dbReference type="ChEBI" id="CHEBI:15378"/>
        <dbReference type="ChEBI" id="CHEBI:57856"/>
        <dbReference type="ChEBI" id="CHEBI:59789"/>
        <dbReference type="ChEBI" id="CHEBI:90615"/>
        <dbReference type="ChEBI" id="CHEBI:90616"/>
        <dbReference type="EC" id="2.1.1.72"/>
    </reaction>
</comment>
<dbReference type="GO" id="GO:0043565">
    <property type="term" value="F:sequence-specific DNA binding"/>
    <property type="evidence" value="ECO:0007669"/>
    <property type="project" value="TreeGrafter"/>
</dbReference>
<dbReference type="InterPro" id="IPR029063">
    <property type="entry name" value="SAM-dependent_MTases_sf"/>
</dbReference>
<keyword evidence="5" id="KW-0949">S-adenosyl-L-methionine</keyword>
<evidence type="ECO:0000313" key="8">
    <source>
        <dbReference type="EMBL" id="SKA58417.1"/>
    </source>
</evidence>
<accession>A0A1T4V0J6</accession>
<evidence type="ECO:0000256" key="1">
    <source>
        <dbReference type="ARBA" id="ARBA00006594"/>
    </source>
</evidence>
<dbReference type="InterPro" id="IPR023095">
    <property type="entry name" value="Ade_MeTrfase_dom_2"/>
</dbReference>
<evidence type="ECO:0000256" key="7">
    <source>
        <dbReference type="PIRSR" id="PIRSR000398-1"/>
    </source>
</evidence>
<feature type="binding site" evidence="7">
    <location>
        <position position="12"/>
    </location>
    <ligand>
        <name>S-adenosyl-L-methionine</name>
        <dbReference type="ChEBI" id="CHEBI:59789"/>
    </ligand>
</feature>
<dbReference type="GO" id="GO:0006298">
    <property type="term" value="P:mismatch repair"/>
    <property type="evidence" value="ECO:0007669"/>
    <property type="project" value="TreeGrafter"/>
</dbReference>
<dbReference type="SUPFAM" id="SSF53335">
    <property type="entry name" value="S-adenosyl-L-methionine-dependent methyltransferases"/>
    <property type="match status" value="1"/>
</dbReference>
<protein>
    <recommendedName>
        <fullName evidence="2">site-specific DNA-methyltransferase (adenine-specific)</fullName>
        <ecNumber evidence="2">2.1.1.72</ecNumber>
    </recommendedName>
</protein>
<dbReference type="GO" id="GO:1904047">
    <property type="term" value="F:S-adenosyl-L-methionine binding"/>
    <property type="evidence" value="ECO:0007669"/>
    <property type="project" value="TreeGrafter"/>
</dbReference>
<organism evidence="8 9">
    <name type="scientific">Succinivibrio dextrinosolvens DSM 3072</name>
    <dbReference type="NCBI Taxonomy" id="1123324"/>
    <lineage>
        <taxon>Bacteria</taxon>
        <taxon>Pseudomonadati</taxon>
        <taxon>Pseudomonadota</taxon>
        <taxon>Gammaproteobacteria</taxon>
        <taxon>Aeromonadales</taxon>
        <taxon>Succinivibrionaceae</taxon>
        <taxon>Succinivibrio</taxon>
    </lineage>
</organism>
<evidence type="ECO:0000313" key="9">
    <source>
        <dbReference type="Proteomes" id="UP000242432"/>
    </source>
</evidence>
<dbReference type="Pfam" id="PF02086">
    <property type="entry name" value="MethyltransfD12"/>
    <property type="match status" value="1"/>
</dbReference>
<dbReference type="InterPro" id="IPR012327">
    <property type="entry name" value="MeTrfase_D12"/>
</dbReference>
<dbReference type="GO" id="GO:0009307">
    <property type="term" value="P:DNA restriction-modification system"/>
    <property type="evidence" value="ECO:0007669"/>
    <property type="project" value="InterPro"/>
</dbReference>